<dbReference type="RefSeq" id="WP_011884045.1">
    <property type="nucleotide sequence ID" value="NC_023030.2"/>
</dbReference>
<reference evidence="1 2" key="1">
    <citation type="journal article" date="2011" name="PLoS ONE">
        <title>Core proteome of the minimal cell: comparative proteomics of three mollicute species.</title>
        <authorList>
            <person name="Fisunov G.Y."/>
            <person name="Alexeev D.G."/>
            <person name="Bazaleev N.A."/>
            <person name="Ladygina V.G."/>
            <person name="Galyamina M.A."/>
            <person name="Kondratov I.G."/>
            <person name="Zhukova N.A."/>
            <person name="Serebryakova M.V."/>
            <person name="Demina I.A."/>
            <person name="Govorun V.M."/>
        </authorList>
    </citation>
    <scope>NUCLEOTIDE SEQUENCE [LARGE SCALE GENOMIC DNA]</scope>
    <source>
        <strain evidence="1 2">S6</strain>
    </source>
</reference>
<organism evidence="1 2">
    <name type="scientific">Mycoplasmoides gallisepticum S6</name>
    <dbReference type="NCBI Taxonomy" id="1006581"/>
    <lineage>
        <taxon>Bacteria</taxon>
        <taxon>Bacillati</taxon>
        <taxon>Mycoplasmatota</taxon>
        <taxon>Mycoplasmoidales</taxon>
        <taxon>Mycoplasmoidaceae</taxon>
        <taxon>Mycoplasmoides</taxon>
    </lineage>
</organism>
<proteinExistence type="predicted"/>
<name>A0A0F6CKA6_MYCGL</name>
<dbReference type="Proteomes" id="UP000018735">
    <property type="component" value="Chromosome"/>
</dbReference>
<dbReference type="InterPro" id="IPR035233">
    <property type="entry name" value="DUF5443"/>
</dbReference>
<gene>
    <name evidence="1" type="ORF">GCW_01295</name>
</gene>
<evidence type="ECO:0000313" key="1">
    <source>
        <dbReference type="EMBL" id="AHB99528.1"/>
    </source>
</evidence>
<sequence length="360" mass="41583">MLISYNIDSNNNSKPIVINKEGWWWRLNPLRNKDGTIVIDKNGNPIYFRALLSFQNAWSDQNNFNLYFEILFENNSILPPNTIQSNLFIAGNVYPSVFSEITNEETDGYQKAQIKVSVPLEKLTKERFEEGIDIPVVIDLYLQNDILEGIRDSLESNALRLLLENLKDARLVSKIKLNNFLFFRDRVGNRDIDADYEDQEKKAISWYQPNYSFLSNLDQIRDLLTINVDTVVTIFKSRIVFDYSTTANGSTKSLVIENTNQITYPPNTDIKLALDSNYIYDTNQDQIINRGINNHYFFLPKGGEGSYTTQLSLLINKVKYEIESANSFGYFAWLDDQSRLDFIDILPKVIKSIGSYSFVE</sequence>
<dbReference type="HOGENOM" id="CLU_769066_0_0_14"/>
<evidence type="ECO:0000313" key="2">
    <source>
        <dbReference type="Proteomes" id="UP000018735"/>
    </source>
</evidence>
<dbReference type="KEGG" id="mgz:GCW_01295"/>
<dbReference type="AlphaFoldDB" id="A0A0F6CKA6"/>
<dbReference type="EMBL" id="CP006916">
    <property type="protein sequence ID" value="AHB99528.1"/>
    <property type="molecule type" value="Genomic_DNA"/>
</dbReference>
<accession>A0A0F6CKA6</accession>
<protein>
    <submittedName>
        <fullName evidence="1">Uncharacterized protein</fullName>
    </submittedName>
</protein>
<dbReference type="Pfam" id="PF17518">
    <property type="entry name" value="DUF5443"/>
    <property type="match status" value="1"/>
</dbReference>